<gene>
    <name evidence="2" type="ORF">CFIO01_03966</name>
</gene>
<dbReference type="PANTHER" id="PTHR43677:SF4">
    <property type="entry name" value="QUINONE OXIDOREDUCTASE-LIKE PROTEIN 2"/>
    <property type="match status" value="1"/>
</dbReference>
<dbReference type="PANTHER" id="PTHR43677">
    <property type="entry name" value="SHORT-CHAIN DEHYDROGENASE/REDUCTASE"/>
    <property type="match status" value="1"/>
</dbReference>
<dbReference type="GO" id="GO:0005739">
    <property type="term" value="C:mitochondrion"/>
    <property type="evidence" value="ECO:0007669"/>
    <property type="project" value="TreeGrafter"/>
</dbReference>
<protein>
    <submittedName>
        <fullName evidence="2">Zinc-binding dehydrogenase</fullName>
    </submittedName>
</protein>
<sequence>MTSIRKVIISQYGDVDVIKVVTDVCPPPSPGEIQIATEYSGFSGADVNMRKGIYPFMKKAPLTPGYCLVGTVRALGEGSKNFQIGDVVAVLTKYDSEAELVNQPEKYCIRVPDGVDHRQATALICDWNTAYGMVMHSARVSKGQRVFVHGMSGAVGFALMKLAQLQGATVYGTASQRNHIDVRREGGIPFVYSDKNWMKEMKALGGAHAVFDPLGFESFDESYSILAEDGTLVGFGNNKASLNEGAPPRNPTGALLKLFARNLNLLTKRSTTFYALNRDSATYVPNVTALLDMLRTGTITVPIKCVWDMEDIQTAHRQWGGGSGVGSLLIKVAKN</sequence>
<dbReference type="InterPro" id="IPR020843">
    <property type="entry name" value="ER"/>
</dbReference>
<dbReference type="Gene3D" id="3.90.180.10">
    <property type="entry name" value="Medium-chain alcohol dehydrogenases, catalytic domain"/>
    <property type="match status" value="1"/>
</dbReference>
<comment type="caution">
    <text evidence="2">The sequence shown here is derived from an EMBL/GenBank/DDBJ whole genome shotgun (WGS) entry which is preliminary data.</text>
</comment>
<dbReference type="GO" id="GO:0016491">
    <property type="term" value="F:oxidoreductase activity"/>
    <property type="evidence" value="ECO:0007669"/>
    <property type="project" value="InterPro"/>
</dbReference>
<evidence type="ECO:0000313" key="2">
    <source>
        <dbReference type="EMBL" id="EXF77627.1"/>
    </source>
</evidence>
<dbReference type="KEGG" id="cfj:CFIO01_03966"/>
<reference evidence="2 3" key="1">
    <citation type="submission" date="2014-02" db="EMBL/GenBank/DDBJ databases">
        <title>The genome sequence of Colletotrichum fioriniae PJ7.</title>
        <authorList>
            <person name="Baroncelli R."/>
            <person name="Thon M.R."/>
        </authorList>
    </citation>
    <scope>NUCLEOTIDE SEQUENCE [LARGE SCALE GENOMIC DNA]</scope>
    <source>
        <strain evidence="2 3">PJ7</strain>
    </source>
</reference>
<keyword evidence="3" id="KW-1185">Reference proteome</keyword>
<dbReference type="HOGENOM" id="CLU_026673_3_1_1"/>
<dbReference type="OrthoDB" id="203908at2759"/>
<dbReference type="InterPro" id="IPR013154">
    <property type="entry name" value="ADH-like_N"/>
</dbReference>
<dbReference type="AlphaFoldDB" id="A0A010QCM3"/>
<name>A0A010QCM3_9PEZI</name>
<organism evidence="2 3">
    <name type="scientific">Colletotrichum fioriniae PJ7</name>
    <dbReference type="NCBI Taxonomy" id="1445577"/>
    <lineage>
        <taxon>Eukaryota</taxon>
        <taxon>Fungi</taxon>
        <taxon>Dikarya</taxon>
        <taxon>Ascomycota</taxon>
        <taxon>Pezizomycotina</taxon>
        <taxon>Sordariomycetes</taxon>
        <taxon>Hypocreomycetidae</taxon>
        <taxon>Glomerellales</taxon>
        <taxon>Glomerellaceae</taxon>
        <taxon>Colletotrichum</taxon>
        <taxon>Colletotrichum acutatum species complex</taxon>
    </lineage>
</organism>
<dbReference type="Gene3D" id="3.40.50.720">
    <property type="entry name" value="NAD(P)-binding Rossmann-like Domain"/>
    <property type="match status" value="1"/>
</dbReference>
<dbReference type="Pfam" id="PF08240">
    <property type="entry name" value="ADH_N"/>
    <property type="match status" value="1"/>
</dbReference>
<dbReference type="EMBL" id="JARH01000691">
    <property type="protein sequence ID" value="EXF77627.1"/>
    <property type="molecule type" value="Genomic_DNA"/>
</dbReference>
<evidence type="ECO:0000259" key="1">
    <source>
        <dbReference type="SMART" id="SM00829"/>
    </source>
</evidence>
<dbReference type="InterPro" id="IPR011032">
    <property type="entry name" value="GroES-like_sf"/>
</dbReference>
<dbReference type="InterPro" id="IPR036291">
    <property type="entry name" value="NAD(P)-bd_dom_sf"/>
</dbReference>
<dbReference type="Pfam" id="PF00107">
    <property type="entry name" value="ADH_zinc_N"/>
    <property type="match status" value="1"/>
</dbReference>
<dbReference type="Proteomes" id="UP000020467">
    <property type="component" value="Unassembled WGS sequence"/>
</dbReference>
<dbReference type="SUPFAM" id="SSF51735">
    <property type="entry name" value="NAD(P)-binding Rossmann-fold domains"/>
    <property type="match status" value="1"/>
</dbReference>
<dbReference type="SUPFAM" id="SSF50129">
    <property type="entry name" value="GroES-like"/>
    <property type="match status" value="1"/>
</dbReference>
<dbReference type="InterPro" id="IPR051397">
    <property type="entry name" value="Zn-ADH-like_protein"/>
</dbReference>
<dbReference type="CDD" id="cd08273">
    <property type="entry name" value="MDR8"/>
    <property type="match status" value="1"/>
</dbReference>
<feature type="domain" description="Enoyl reductase (ER)" evidence="1">
    <location>
        <begin position="13"/>
        <end position="330"/>
    </location>
</feature>
<accession>A0A010QCM3</accession>
<dbReference type="InterPro" id="IPR013149">
    <property type="entry name" value="ADH-like_C"/>
</dbReference>
<dbReference type="SMART" id="SM00829">
    <property type="entry name" value="PKS_ER"/>
    <property type="match status" value="1"/>
</dbReference>
<evidence type="ECO:0000313" key="3">
    <source>
        <dbReference type="Proteomes" id="UP000020467"/>
    </source>
</evidence>
<dbReference type="eggNOG" id="KOG1198">
    <property type="taxonomic scope" value="Eukaryota"/>
</dbReference>
<proteinExistence type="predicted"/>